<dbReference type="PANTHER" id="PTHR48111:SF67">
    <property type="entry name" value="TRANSCRIPTIONAL REGULATORY PROTEIN TCTD"/>
    <property type="match status" value="1"/>
</dbReference>
<feature type="DNA-binding region" description="OmpR/PhoB-type" evidence="5">
    <location>
        <begin position="124"/>
        <end position="219"/>
    </location>
</feature>
<dbReference type="PROSITE" id="PS50110">
    <property type="entry name" value="RESPONSE_REGULATORY"/>
    <property type="match status" value="1"/>
</dbReference>
<dbReference type="GO" id="GO:0032993">
    <property type="term" value="C:protein-DNA complex"/>
    <property type="evidence" value="ECO:0007669"/>
    <property type="project" value="TreeGrafter"/>
</dbReference>
<dbReference type="PANTHER" id="PTHR48111">
    <property type="entry name" value="REGULATOR OF RPOS"/>
    <property type="match status" value="1"/>
</dbReference>
<dbReference type="Gene3D" id="6.10.250.690">
    <property type="match status" value="1"/>
</dbReference>
<dbReference type="Proteomes" id="UP000199075">
    <property type="component" value="Unassembled WGS sequence"/>
</dbReference>
<dbReference type="InterPro" id="IPR039420">
    <property type="entry name" value="WalR-like"/>
</dbReference>
<keyword evidence="2 5" id="KW-0238">DNA-binding</keyword>
<evidence type="ECO:0000256" key="1">
    <source>
        <dbReference type="ARBA" id="ARBA00023015"/>
    </source>
</evidence>
<dbReference type="GO" id="GO:0006355">
    <property type="term" value="P:regulation of DNA-templated transcription"/>
    <property type="evidence" value="ECO:0007669"/>
    <property type="project" value="InterPro"/>
</dbReference>
<dbReference type="Pfam" id="PF00072">
    <property type="entry name" value="Response_reg"/>
    <property type="match status" value="1"/>
</dbReference>
<dbReference type="GO" id="GO:0005829">
    <property type="term" value="C:cytosol"/>
    <property type="evidence" value="ECO:0007669"/>
    <property type="project" value="TreeGrafter"/>
</dbReference>
<dbReference type="Gene3D" id="1.10.10.10">
    <property type="entry name" value="Winged helix-like DNA-binding domain superfamily/Winged helix DNA-binding domain"/>
    <property type="match status" value="1"/>
</dbReference>
<keyword evidence="9" id="KW-1185">Reference proteome</keyword>
<dbReference type="SMART" id="SM00862">
    <property type="entry name" value="Trans_reg_C"/>
    <property type="match status" value="1"/>
</dbReference>
<protein>
    <submittedName>
        <fullName evidence="8">Two component transcriptional regulator, winged helix family</fullName>
    </submittedName>
</protein>
<dbReference type="Gene3D" id="3.40.50.2300">
    <property type="match status" value="1"/>
</dbReference>
<dbReference type="GO" id="GO:0000976">
    <property type="term" value="F:transcription cis-regulatory region binding"/>
    <property type="evidence" value="ECO:0007669"/>
    <property type="project" value="TreeGrafter"/>
</dbReference>
<evidence type="ECO:0000256" key="2">
    <source>
        <dbReference type="ARBA" id="ARBA00023125"/>
    </source>
</evidence>
<dbReference type="CDD" id="cd00383">
    <property type="entry name" value="trans_reg_C"/>
    <property type="match status" value="1"/>
</dbReference>
<dbReference type="InterPro" id="IPR016032">
    <property type="entry name" value="Sig_transdc_resp-reg_C-effctor"/>
</dbReference>
<evidence type="ECO:0000313" key="8">
    <source>
        <dbReference type="EMBL" id="SDO95638.1"/>
    </source>
</evidence>
<evidence type="ECO:0000256" key="3">
    <source>
        <dbReference type="ARBA" id="ARBA00023163"/>
    </source>
</evidence>
<feature type="domain" description="Response regulatory" evidence="6">
    <location>
        <begin position="2"/>
        <end position="118"/>
    </location>
</feature>
<organism evidence="8 9">
    <name type="scientific">Halomonas shengliensis</name>
    <dbReference type="NCBI Taxonomy" id="419597"/>
    <lineage>
        <taxon>Bacteria</taxon>
        <taxon>Pseudomonadati</taxon>
        <taxon>Pseudomonadota</taxon>
        <taxon>Gammaproteobacteria</taxon>
        <taxon>Oceanospirillales</taxon>
        <taxon>Halomonadaceae</taxon>
        <taxon>Halomonas</taxon>
    </lineage>
</organism>
<dbReference type="OrthoDB" id="9802426at2"/>
<dbReference type="SMART" id="SM00448">
    <property type="entry name" value="REC"/>
    <property type="match status" value="1"/>
</dbReference>
<keyword evidence="3" id="KW-0804">Transcription</keyword>
<evidence type="ECO:0000259" key="7">
    <source>
        <dbReference type="PROSITE" id="PS51755"/>
    </source>
</evidence>
<sequence length="221" mass="23923">MRLLLVEDDALLADSLLTLLRAEGHQVEHLADGDAALARLASPGHGVDLLLLDLNLPGAGGLTVLEALRRHDRETPVLVLTARGAVEDRVRGLDLGADDYLGKPFALDVLEARVRALLRRHARTARLVLGPLELDAATLGFTLDGEPFPLPPREQRLLACLLRHAGEPVEKARLVEEAFGGDPMGDNAIEVTVHRLRKRLPAGRLALRTVRGLGYLLEAEG</sequence>
<dbReference type="Pfam" id="PF00486">
    <property type="entry name" value="Trans_reg_C"/>
    <property type="match status" value="1"/>
</dbReference>
<dbReference type="GO" id="GO:0000156">
    <property type="term" value="F:phosphorelay response regulator activity"/>
    <property type="evidence" value="ECO:0007669"/>
    <property type="project" value="TreeGrafter"/>
</dbReference>
<keyword evidence="4" id="KW-0597">Phosphoprotein</keyword>
<gene>
    <name evidence="8" type="ORF">SAMN04487957_11818</name>
</gene>
<evidence type="ECO:0000313" key="9">
    <source>
        <dbReference type="Proteomes" id="UP000199075"/>
    </source>
</evidence>
<feature type="modified residue" description="4-aspartylphosphate" evidence="4">
    <location>
        <position position="53"/>
    </location>
</feature>
<dbReference type="PROSITE" id="PS51755">
    <property type="entry name" value="OMPR_PHOB"/>
    <property type="match status" value="1"/>
</dbReference>
<dbReference type="SUPFAM" id="SSF46894">
    <property type="entry name" value="C-terminal effector domain of the bipartite response regulators"/>
    <property type="match status" value="1"/>
</dbReference>
<evidence type="ECO:0000256" key="5">
    <source>
        <dbReference type="PROSITE-ProRule" id="PRU01091"/>
    </source>
</evidence>
<dbReference type="EMBL" id="FNIV01000018">
    <property type="protein sequence ID" value="SDO95638.1"/>
    <property type="molecule type" value="Genomic_DNA"/>
</dbReference>
<dbReference type="AlphaFoldDB" id="A0A1H0NSW3"/>
<evidence type="ECO:0000259" key="6">
    <source>
        <dbReference type="PROSITE" id="PS50110"/>
    </source>
</evidence>
<evidence type="ECO:0000256" key="4">
    <source>
        <dbReference type="PROSITE-ProRule" id="PRU00169"/>
    </source>
</evidence>
<name>A0A1H0NSW3_9GAMM</name>
<feature type="domain" description="OmpR/PhoB-type" evidence="7">
    <location>
        <begin position="124"/>
        <end position="219"/>
    </location>
</feature>
<proteinExistence type="predicted"/>
<dbReference type="InterPro" id="IPR001789">
    <property type="entry name" value="Sig_transdc_resp-reg_receiver"/>
</dbReference>
<accession>A0A1H0NSW3</accession>
<dbReference type="InterPro" id="IPR011006">
    <property type="entry name" value="CheY-like_superfamily"/>
</dbReference>
<dbReference type="InterPro" id="IPR036388">
    <property type="entry name" value="WH-like_DNA-bd_sf"/>
</dbReference>
<dbReference type="RefSeq" id="WP_089681236.1">
    <property type="nucleotide sequence ID" value="NZ_FNIV01000018.1"/>
</dbReference>
<dbReference type="SUPFAM" id="SSF52172">
    <property type="entry name" value="CheY-like"/>
    <property type="match status" value="1"/>
</dbReference>
<reference evidence="9" key="1">
    <citation type="submission" date="2016-10" db="EMBL/GenBank/DDBJ databases">
        <authorList>
            <person name="Varghese N."/>
            <person name="Submissions S."/>
        </authorList>
    </citation>
    <scope>NUCLEOTIDE SEQUENCE [LARGE SCALE GENOMIC DNA]</scope>
    <source>
        <strain evidence="9">CGMCC 1.6444</strain>
    </source>
</reference>
<dbReference type="InterPro" id="IPR001867">
    <property type="entry name" value="OmpR/PhoB-type_DNA-bd"/>
</dbReference>
<keyword evidence="1" id="KW-0805">Transcription regulation</keyword>
<dbReference type="STRING" id="419597.SAMN04487957_11818"/>